<dbReference type="RefSeq" id="WP_127189909.1">
    <property type="nucleotide sequence ID" value="NZ_RZNJ01000009.1"/>
</dbReference>
<keyword evidence="2" id="KW-0732">Signal</keyword>
<dbReference type="Pfam" id="PF13629">
    <property type="entry name" value="T2SS-T3SS_pil_N"/>
    <property type="match status" value="1"/>
</dbReference>
<accession>A0A433X2C7</accession>
<dbReference type="PRINTS" id="PR00811">
    <property type="entry name" value="BCTERIALGSPD"/>
</dbReference>
<dbReference type="Pfam" id="PF04972">
    <property type="entry name" value="BON"/>
    <property type="match status" value="1"/>
</dbReference>
<evidence type="ECO:0000256" key="2">
    <source>
        <dbReference type="SAM" id="SignalP"/>
    </source>
</evidence>
<name>A0A433X2C7_9HYPH</name>
<dbReference type="InterPro" id="IPR050810">
    <property type="entry name" value="Bact_Secretion_Sys_Channel"/>
</dbReference>
<proteinExistence type="inferred from homology"/>
<dbReference type="InterPro" id="IPR032789">
    <property type="entry name" value="T2SS-T3SS_pil_N"/>
</dbReference>
<dbReference type="PROSITE" id="PS50914">
    <property type="entry name" value="BON"/>
    <property type="match status" value="1"/>
</dbReference>
<comment type="similarity">
    <text evidence="1">Belongs to the bacterial secretin family.</text>
</comment>
<dbReference type="PANTHER" id="PTHR30332:SF17">
    <property type="entry name" value="TYPE IV PILIATION SYSTEM PROTEIN DR_0774-RELATED"/>
    <property type="match status" value="1"/>
</dbReference>
<gene>
    <name evidence="4" type="ORF">EMQ25_17515</name>
</gene>
<dbReference type="InterPro" id="IPR004846">
    <property type="entry name" value="T2SS/T3SS_dom"/>
</dbReference>
<dbReference type="Proteomes" id="UP000281547">
    <property type="component" value="Unassembled WGS sequence"/>
</dbReference>
<evidence type="ECO:0000313" key="5">
    <source>
        <dbReference type="Proteomes" id="UP000281547"/>
    </source>
</evidence>
<dbReference type="GO" id="GO:0015627">
    <property type="term" value="C:type II protein secretion system complex"/>
    <property type="evidence" value="ECO:0007669"/>
    <property type="project" value="TreeGrafter"/>
</dbReference>
<comment type="caution">
    <text evidence="4">The sequence shown here is derived from an EMBL/GenBank/DDBJ whole genome shotgun (WGS) entry which is preliminary data.</text>
</comment>
<reference evidence="4 5" key="1">
    <citation type="journal article" date="2016" name="Int. J. Syst. Evol. Microbiol.">
        <title>Arsenicitalea aurantiaca gen. nov., sp. nov., a new member of the family Hyphomicrobiaceae, isolated from high-arsenic sediment.</title>
        <authorList>
            <person name="Mu Y."/>
            <person name="Zhou L."/>
            <person name="Zeng X.C."/>
            <person name="Liu L."/>
            <person name="Pan Y."/>
            <person name="Chen X."/>
            <person name="Wang J."/>
            <person name="Li S."/>
            <person name="Li W.J."/>
            <person name="Wang Y."/>
        </authorList>
    </citation>
    <scope>NUCLEOTIDE SEQUENCE [LARGE SCALE GENOMIC DNA]</scope>
    <source>
        <strain evidence="4 5">42-50</strain>
    </source>
</reference>
<evidence type="ECO:0000313" key="4">
    <source>
        <dbReference type="EMBL" id="RUT28197.1"/>
    </source>
</evidence>
<feature type="domain" description="BON" evidence="3">
    <location>
        <begin position="118"/>
        <end position="188"/>
    </location>
</feature>
<dbReference type="InterPro" id="IPR001775">
    <property type="entry name" value="GspD/PilQ"/>
</dbReference>
<keyword evidence="5" id="KW-1185">Reference proteome</keyword>
<dbReference type="AlphaFoldDB" id="A0A433X2C7"/>
<sequence length="457" mass="48090">MPDTRRLSGSQKLRRTFAAVALGTLATLGGTAAAHAQYSPTHLRVGQTAYGATQYVSVGVDKSLIVDLPADAREVIVSQPGVAGAIMRSARRAIIQGSQPGDTNIFFLDGAGQPISVIEVSVTGASSTLAATIRRVVPGSDVSVQSFGDRVVISGTVETSGEAERVLAVASQFVGNPENVANLVTVKGSEQVMLRVTIAEVRREVTKDLGINLSGSLSVGQVDFAFNSQQTPVANTNGYGGVFNNGNLRIDAQLRALEQRGALRYLAEPTLTALSGQRAEFLAGGELPILVVRDGETVTDFKPYGVELYFTPTIRPNGMISIDIETSVSEIAVGNALTKRGAKTSVELPAGATLSIGGIIQDRLVHDINALPGLANIPILGALFRSREYQRNQTELVILVTPYLARPTHEAVVLPTDLMVPAGDAEAVFLGHIEKTYGVGPHGMRGGYSGSVGFMLD</sequence>
<evidence type="ECO:0000259" key="3">
    <source>
        <dbReference type="PROSITE" id="PS50914"/>
    </source>
</evidence>
<feature type="chain" id="PRO_5019564018" evidence="2">
    <location>
        <begin position="37"/>
        <end position="457"/>
    </location>
</feature>
<evidence type="ECO:0000256" key="1">
    <source>
        <dbReference type="RuleBase" id="RU004003"/>
    </source>
</evidence>
<dbReference type="Pfam" id="PF00263">
    <property type="entry name" value="Secretin"/>
    <property type="match status" value="1"/>
</dbReference>
<feature type="signal peptide" evidence="2">
    <location>
        <begin position="1"/>
        <end position="36"/>
    </location>
</feature>
<dbReference type="PANTHER" id="PTHR30332">
    <property type="entry name" value="PROBABLE GENERAL SECRETION PATHWAY PROTEIN D"/>
    <property type="match status" value="1"/>
</dbReference>
<organism evidence="4 5">
    <name type="scientific">Arsenicitalea aurantiaca</name>
    <dbReference type="NCBI Taxonomy" id="1783274"/>
    <lineage>
        <taxon>Bacteria</taxon>
        <taxon>Pseudomonadati</taxon>
        <taxon>Pseudomonadota</taxon>
        <taxon>Alphaproteobacteria</taxon>
        <taxon>Hyphomicrobiales</taxon>
        <taxon>Devosiaceae</taxon>
        <taxon>Arsenicitalea</taxon>
    </lineage>
</organism>
<protein>
    <submittedName>
        <fullName evidence="4">Type II and III secretion system protein family protein</fullName>
    </submittedName>
</protein>
<dbReference type="GO" id="GO:0009306">
    <property type="term" value="P:protein secretion"/>
    <property type="evidence" value="ECO:0007669"/>
    <property type="project" value="InterPro"/>
</dbReference>
<dbReference type="EMBL" id="RZNJ01000009">
    <property type="protein sequence ID" value="RUT28197.1"/>
    <property type="molecule type" value="Genomic_DNA"/>
</dbReference>
<dbReference type="InterPro" id="IPR007055">
    <property type="entry name" value="BON_dom"/>
</dbReference>
<dbReference type="OrthoDB" id="9775455at2"/>